<dbReference type="PANTHER" id="PTHR45453:SF1">
    <property type="entry name" value="PHOSPHATE REGULON SENSOR PROTEIN PHOR"/>
    <property type="match status" value="1"/>
</dbReference>
<dbReference type="Pfam" id="PF00989">
    <property type="entry name" value="PAS"/>
    <property type="match status" value="1"/>
</dbReference>
<dbReference type="EC" id="2.7.13.3" evidence="3"/>
<evidence type="ECO:0000256" key="14">
    <source>
        <dbReference type="ARBA" id="ARBA00022989"/>
    </source>
</evidence>
<accession>A0AA42MY78</accession>
<dbReference type="InterPro" id="IPR050351">
    <property type="entry name" value="BphY/WalK/GraS-like"/>
</dbReference>
<dbReference type="InterPro" id="IPR014310">
    <property type="entry name" value="Sig_transdc_His_kinase_PhoR"/>
</dbReference>
<protein>
    <recommendedName>
        <fullName evidence="4">Phosphate regulon sensor protein PhoR</fullName>
        <ecNumber evidence="3">2.7.13.3</ecNumber>
    </recommendedName>
</protein>
<evidence type="ECO:0000313" key="21">
    <source>
        <dbReference type="Proteomes" id="UP001158730"/>
    </source>
</evidence>
<evidence type="ECO:0000256" key="4">
    <source>
        <dbReference type="ARBA" id="ARBA00019665"/>
    </source>
</evidence>
<dbReference type="Gene3D" id="3.30.450.20">
    <property type="entry name" value="PAS domain"/>
    <property type="match status" value="1"/>
</dbReference>
<keyword evidence="14" id="KW-1133">Transmembrane helix</keyword>
<evidence type="ECO:0000313" key="20">
    <source>
        <dbReference type="EMBL" id="MDH1053934.1"/>
    </source>
</evidence>
<organism evidence="20 21">
    <name type="scientific">Aquipseudomonas alcaligenes</name>
    <name type="common">Pseudomonas alcaligenes</name>
    <dbReference type="NCBI Taxonomy" id="43263"/>
    <lineage>
        <taxon>Bacteria</taxon>
        <taxon>Pseudomonadati</taxon>
        <taxon>Pseudomonadota</taxon>
        <taxon>Gammaproteobacteria</taxon>
        <taxon>Pseudomonadales</taxon>
        <taxon>Pseudomonadaceae</taxon>
        <taxon>Aquipseudomonas</taxon>
    </lineage>
</organism>
<dbReference type="InterPro" id="IPR036097">
    <property type="entry name" value="HisK_dim/P_sf"/>
</dbReference>
<dbReference type="Pfam" id="PF11808">
    <property type="entry name" value="PhoR"/>
    <property type="match status" value="1"/>
</dbReference>
<dbReference type="EMBL" id="JAOBYN010000003">
    <property type="protein sequence ID" value="MDH1053934.1"/>
    <property type="molecule type" value="Genomic_DNA"/>
</dbReference>
<dbReference type="InterPro" id="IPR000014">
    <property type="entry name" value="PAS"/>
</dbReference>
<dbReference type="SMART" id="SM00091">
    <property type="entry name" value="PAS"/>
    <property type="match status" value="1"/>
</dbReference>
<dbReference type="GO" id="GO:0005524">
    <property type="term" value="F:ATP binding"/>
    <property type="evidence" value="ECO:0007669"/>
    <property type="project" value="UniProtKB-KW"/>
</dbReference>
<evidence type="ECO:0000256" key="6">
    <source>
        <dbReference type="ARBA" id="ARBA00022475"/>
    </source>
</evidence>
<reference evidence="20" key="1">
    <citation type="submission" date="2022-09" db="EMBL/GenBank/DDBJ databases">
        <title>Intensive care unit water sources are persistently colonized with multi-drug resistant bacteria and are the site of extensive horizontal gene transfer of antibiotic resistance genes.</title>
        <authorList>
            <person name="Diorio-Toth L."/>
        </authorList>
    </citation>
    <scope>NUCLEOTIDE SEQUENCE</scope>
    <source>
        <strain evidence="20">GD03990</strain>
    </source>
</reference>
<evidence type="ECO:0000256" key="5">
    <source>
        <dbReference type="ARBA" id="ARBA00022448"/>
    </source>
</evidence>
<sequence length="434" mass="49519">MNQNWRGALARRLLLLLAACGLIGLITGQYAWALAIGLGAYLLWHLKQLLRLHAWLRERQPDDAPPEGYGLWGEVFDSIYHLQRRDQRVRGRLQAVIDRVQESTAALRDAVIMLDSEGNLEWWNRAAEQLLGLKTPQDSGQAITNLVRHPRFKEYFEAGQYQEALEIPSPINDRQRLQLQITRYGNNEHLMFVRDVTRLHQLEQMRKDFVANVSHELRTPLTVISGYLETLLDNVEEVNPRWLRALQQMQQQGSRMQNLLNDLLLLAKLEATDYPSDNQPVAMDLLLLSIRNDAQALAGSRNHRISLEADHQVRLKGSEAELRSAFSNLVFNAVKYSPEESEIRIRWWADEQGGHFSVADSGIGIEAKHLPRLTERFYRVDSSRASNTGGTGLGLAIVKHVLLRHRARLDITSVPGKGSTFTCHFPAQQLSRRE</sequence>
<evidence type="ECO:0000256" key="3">
    <source>
        <dbReference type="ARBA" id="ARBA00012438"/>
    </source>
</evidence>
<keyword evidence="5" id="KW-0813">Transport</keyword>
<dbReference type="SMART" id="SM00388">
    <property type="entry name" value="HisKA"/>
    <property type="match status" value="1"/>
</dbReference>
<keyword evidence="10" id="KW-0812">Transmembrane</keyword>
<dbReference type="Pfam" id="PF02518">
    <property type="entry name" value="HATPase_c"/>
    <property type="match status" value="1"/>
</dbReference>
<dbReference type="InterPro" id="IPR035965">
    <property type="entry name" value="PAS-like_dom_sf"/>
</dbReference>
<dbReference type="InterPro" id="IPR004358">
    <property type="entry name" value="Sig_transdc_His_kin-like_C"/>
</dbReference>
<keyword evidence="9" id="KW-0808">Transferase</keyword>
<dbReference type="PROSITE" id="PS50109">
    <property type="entry name" value="HIS_KIN"/>
    <property type="match status" value="1"/>
</dbReference>
<dbReference type="FunFam" id="3.30.565.10:FF:000032">
    <property type="entry name" value="Phosphate regulon sensor histidine kinase PhoR"/>
    <property type="match status" value="1"/>
</dbReference>
<keyword evidence="7" id="KW-0597">Phosphoprotein</keyword>
<evidence type="ECO:0000259" key="18">
    <source>
        <dbReference type="PROSITE" id="PS50109"/>
    </source>
</evidence>
<evidence type="ECO:0000256" key="15">
    <source>
        <dbReference type="ARBA" id="ARBA00023012"/>
    </source>
</evidence>
<dbReference type="Gene3D" id="1.10.287.130">
    <property type="match status" value="1"/>
</dbReference>
<evidence type="ECO:0000256" key="1">
    <source>
        <dbReference type="ARBA" id="ARBA00000085"/>
    </source>
</evidence>
<evidence type="ECO:0000256" key="13">
    <source>
        <dbReference type="ARBA" id="ARBA00022840"/>
    </source>
</evidence>
<dbReference type="PANTHER" id="PTHR45453">
    <property type="entry name" value="PHOSPHATE REGULON SENSOR PROTEIN PHOR"/>
    <property type="match status" value="1"/>
</dbReference>
<evidence type="ECO:0000256" key="10">
    <source>
        <dbReference type="ARBA" id="ARBA00022692"/>
    </source>
</evidence>
<dbReference type="Gene3D" id="3.30.565.10">
    <property type="entry name" value="Histidine kinase-like ATPase, C-terminal domain"/>
    <property type="match status" value="1"/>
</dbReference>
<keyword evidence="13" id="KW-0067">ATP-binding</keyword>
<evidence type="ECO:0000259" key="19">
    <source>
        <dbReference type="PROSITE" id="PS50112"/>
    </source>
</evidence>
<dbReference type="CDD" id="cd00082">
    <property type="entry name" value="HisKA"/>
    <property type="match status" value="1"/>
</dbReference>
<dbReference type="GO" id="GO:0006355">
    <property type="term" value="P:regulation of DNA-templated transcription"/>
    <property type="evidence" value="ECO:0007669"/>
    <property type="project" value="InterPro"/>
</dbReference>
<dbReference type="InterPro" id="IPR036890">
    <property type="entry name" value="HATPase_C_sf"/>
</dbReference>
<comment type="subcellular location">
    <subcellularLocation>
        <location evidence="2">Cell membrane</location>
    </subcellularLocation>
</comment>
<dbReference type="NCBIfam" id="NF008235">
    <property type="entry name" value="PRK11006.1"/>
    <property type="match status" value="1"/>
</dbReference>
<dbReference type="InterPro" id="IPR005467">
    <property type="entry name" value="His_kinase_dom"/>
</dbReference>
<dbReference type="GO" id="GO:0006817">
    <property type="term" value="P:phosphate ion transport"/>
    <property type="evidence" value="ECO:0007669"/>
    <property type="project" value="UniProtKB-KW"/>
</dbReference>
<dbReference type="GO" id="GO:0004721">
    <property type="term" value="F:phosphoprotein phosphatase activity"/>
    <property type="evidence" value="ECO:0007669"/>
    <property type="project" value="InterPro"/>
</dbReference>
<dbReference type="InterPro" id="IPR003661">
    <property type="entry name" value="HisK_dim/P_dom"/>
</dbReference>
<evidence type="ECO:0000256" key="8">
    <source>
        <dbReference type="ARBA" id="ARBA00022592"/>
    </source>
</evidence>
<name>A0AA42MY78_AQUAC</name>
<feature type="domain" description="PAS" evidence="19">
    <location>
        <begin position="89"/>
        <end position="168"/>
    </location>
</feature>
<dbReference type="Proteomes" id="UP001158730">
    <property type="component" value="Unassembled WGS sequence"/>
</dbReference>
<dbReference type="PROSITE" id="PS50112">
    <property type="entry name" value="PAS"/>
    <property type="match status" value="1"/>
</dbReference>
<gene>
    <name evidence="20" type="primary">phoR</name>
    <name evidence="20" type="ORF">N5C05_04065</name>
</gene>
<dbReference type="SUPFAM" id="SSF55785">
    <property type="entry name" value="PYP-like sensor domain (PAS domain)"/>
    <property type="match status" value="1"/>
</dbReference>
<evidence type="ECO:0000256" key="12">
    <source>
        <dbReference type="ARBA" id="ARBA00022777"/>
    </source>
</evidence>
<evidence type="ECO:0000256" key="9">
    <source>
        <dbReference type="ARBA" id="ARBA00022679"/>
    </source>
</evidence>
<dbReference type="InterPro" id="IPR013767">
    <property type="entry name" value="PAS_fold"/>
</dbReference>
<keyword evidence="11" id="KW-0547">Nucleotide-binding</keyword>
<dbReference type="InterPro" id="IPR021766">
    <property type="entry name" value="PhoR_N"/>
</dbReference>
<keyword evidence="8" id="KW-0592">Phosphate transport</keyword>
<dbReference type="AlphaFoldDB" id="A0AA42MY78"/>
<keyword evidence="12 20" id="KW-0418">Kinase</keyword>
<comment type="caution">
    <text evidence="20">The sequence shown here is derived from an EMBL/GenBank/DDBJ whole genome shotgun (WGS) entry which is preliminary data.</text>
</comment>
<proteinExistence type="predicted"/>
<dbReference type="RefSeq" id="WP_280053014.1">
    <property type="nucleotide sequence ID" value="NZ_JAOBYN010000003.1"/>
</dbReference>
<dbReference type="NCBIfam" id="TIGR02966">
    <property type="entry name" value="phoR_proteo"/>
    <property type="match status" value="1"/>
</dbReference>
<dbReference type="GO" id="GO:0016036">
    <property type="term" value="P:cellular response to phosphate starvation"/>
    <property type="evidence" value="ECO:0007669"/>
    <property type="project" value="TreeGrafter"/>
</dbReference>
<dbReference type="SUPFAM" id="SSF55874">
    <property type="entry name" value="ATPase domain of HSP90 chaperone/DNA topoisomerase II/histidine kinase"/>
    <property type="match status" value="1"/>
</dbReference>
<keyword evidence="6" id="KW-1003">Cell membrane</keyword>
<keyword evidence="15" id="KW-0902">Two-component regulatory system</keyword>
<comment type="catalytic activity">
    <reaction evidence="1">
        <text>ATP + protein L-histidine = ADP + protein N-phospho-L-histidine.</text>
        <dbReference type="EC" id="2.7.13.3"/>
    </reaction>
</comment>
<dbReference type="FunFam" id="1.10.287.130:FF:000001">
    <property type="entry name" value="Two-component sensor histidine kinase"/>
    <property type="match status" value="1"/>
</dbReference>
<evidence type="ECO:0000256" key="17">
    <source>
        <dbReference type="ARBA" id="ARBA00025207"/>
    </source>
</evidence>
<evidence type="ECO:0000256" key="7">
    <source>
        <dbReference type="ARBA" id="ARBA00022553"/>
    </source>
</evidence>
<dbReference type="PRINTS" id="PR00344">
    <property type="entry name" value="BCTRLSENSOR"/>
</dbReference>
<dbReference type="CDD" id="cd00130">
    <property type="entry name" value="PAS"/>
    <property type="match status" value="1"/>
</dbReference>
<keyword evidence="16" id="KW-0472">Membrane</keyword>
<dbReference type="SUPFAM" id="SSF47384">
    <property type="entry name" value="Homodimeric domain of signal transducing histidine kinase"/>
    <property type="match status" value="1"/>
</dbReference>
<evidence type="ECO:0000256" key="2">
    <source>
        <dbReference type="ARBA" id="ARBA00004236"/>
    </source>
</evidence>
<evidence type="ECO:0000256" key="16">
    <source>
        <dbReference type="ARBA" id="ARBA00023136"/>
    </source>
</evidence>
<comment type="function">
    <text evidence="17">Member of the two-component regulatory system PhoR/PhoB involved in the phosphate regulon genes expression. PhoR may function as a membrane-associated protein kinase that phosphorylates PhoB in response to environmental signals.</text>
</comment>
<dbReference type="SMART" id="SM00387">
    <property type="entry name" value="HATPase_c"/>
    <property type="match status" value="1"/>
</dbReference>
<dbReference type="Pfam" id="PF00512">
    <property type="entry name" value="HisKA"/>
    <property type="match status" value="1"/>
</dbReference>
<feature type="domain" description="Histidine kinase" evidence="18">
    <location>
        <begin position="212"/>
        <end position="429"/>
    </location>
</feature>
<evidence type="ECO:0000256" key="11">
    <source>
        <dbReference type="ARBA" id="ARBA00022741"/>
    </source>
</evidence>
<dbReference type="InterPro" id="IPR003594">
    <property type="entry name" value="HATPase_dom"/>
</dbReference>
<dbReference type="GO" id="GO:0000155">
    <property type="term" value="F:phosphorelay sensor kinase activity"/>
    <property type="evidence" value="ECO:0007669"/>
    <property type="project" value="InterPro"/>
</dbReference>
<dbReference type="FunFam" id="3.30.450.20:FF:000076">
    <property type="entry name" value="Phosphate regulon sensor histidine kinase PhoR"/>
    <property type="match status" value="1"/>
</dbReference>
<dbReference type="GO" id="GO:0005886">
    <property type="term" value="C:plasma membrane"/>
    <property type="evidence" value="ECO:0007669"/>
    <property type="project" value="UniProtKB-SubCell"/>
</dbReference>